<keyword evidence="2" id="KW-1185">Reference proteome</keyword>
<gene>
    <name evidence="1" type="ORF">TSAR_002527</name>
</gene>
<comment type="caution">
    <text evidence="1">The sequence shown here is derived from an EMBL/GenBank/DDBJ whole genome shotgun (WGS) entry which is preliminary data.</text>
</comment>
<evidence type="ECO:0000313" key="2">
    <source>
        <dbReference type="Proteomes" id="UP000215335"/>
    </source>
</evidence>
<evidence type="ECO:0000313" key="1">
    <source>
        <dbReference type="EMBL" id="OXU31326.1"/>
    </source>
</evidence>
<organism evidence="1 2">
    <name type="scientific">Trichomalopsis sarcophagae</name>
    <dbReference type="NCBI Taxonomy" id="543379"/>
    <lineage>
        <taxon>Eukaryota</taxon>
        <taxon>Metazoa</taxon>
        <taxon>Ecdysozoa</taxon>
        <taxon>Arthropoda</taxon>
        <taxon>Hexapoda</taxon>
        <taxon>Insecta</taxon>
        <taxon>Pterygota</taxon>
        <taxon>Neoptera</taxon>
        <taxon>Endopterygota</taxon>
        <taxon>Hymenoptera</taxon>
        <taxon>Apocrita</taxon>
        <taxon>Proctotrupomorpha</taxon>
        <taxon>Chalcidoidea</taxon>
        <taxon>Pteromalidae</taxon>
        <taxon>Pteromalinae</taxon>
        <taxon>Trichomalopsis</taxon>
    </lineage>
</organism>
<dbReference type="Proteomes" id="UP000215335">
    <property type="component" value="Unassembled WGS sequence"/>
</dbReference>
<protein>
    <submittedName>
        <fullName evidence="1">Uncharacterized protein</fullName>
    </submittedName>
</protein>
<dbReference type="AlphaFoldDB" id="A0A232FKP3"/>
<name>A0A232FKP3_9HYME</name>
<sequence>MPKREREKSAEQHTWPVCDEYLLEAPRERDPVCKGLAQALIKSSRRLKLRGNPSEIPEEENLMIDRYLKSLGLDNLGSFQSTFHQHIDIPAIVQYTHVDQRLSINGILGIQFQITTTLGLNVHDEHRVTGVVRYQGVEVTLRVAQRSEEVYLDISNTCAIIVRCLKESYVIGHAEIREWTLVSA</sequence>
<dbReference type="EMBL" id="NNAY01000068">
    <property type="protein sequence ID" value="OXU31326.1"/>
    <property type="molecule type" value="Genomic_DNA"/>
</dbReference>
<reference evidence="1 2" key="1">
    <citation type="journal article" date="2017" name="Curr. Biol.">
        <title>The Evolution of Venom by Co-option of Single-Copy Genes.</title>
        <authorList>
            <person name="Martinson E.O."/>
            <person name="Mrinalini"/>
            <person name="Kelkar Y.D."/>
            <person name="Chang C.H."/>
            <person name="Werren J.H."/>
        </authorList>
    </citation>
    <scope>NUCLEOTIDE SEQUENCE [LARGE SCALE GENOMIC DNA]</scope>
    <source>
        <strain evidence="1 2">Alberta</strain>
        <tissue evidence="1">Whole body</tissue>
    </source>
</reference>
<accession>A0A232FKP3</accession>
<proteinExistence type="predicted"/>